<proteinExistence type="predicted"/>
<protein>
    <recommendedName>
        <fullName evidence="3">Transcriptional regulator</fullName>
    </recommendedName>
</protein>
<keyword evidence="2" id="KW-1185">Reference proteome</keyword>
<gene>
    <name evidence="1" type="ORF">AB2L27_20015</name>
</gene>
<dbReference type="Proteomes" id="UP001565927">
    <property type="component" value="Unassembled WGS sequence"/>
</dbReference>
<dbReference type="EMBL" id="JBGFTU010000045">
    <property type="protein sequence ID" value="MEZ0167045.1"/>
    <property type="molecule type" value="Genomic_DNA"/>
</dbReference>
<organism evidence="1 2">
    <name type="scientific">Kineococcus halophytocola</name>
    <dbReference type="NCBI Taxonomy" id="3234027"/>
    <lineage>
        <taxon>Bacteria</taxon>
        <taxon>Bacillati</taxon>
        <taxon>Actinomycetota</taxon>
        <taxon>Actinomycetes</taxon>
        <taxon>Kineosporiales</taxon>
        <taxon>Kineosporiaceae</taxon>
        <taxon>Kineococcus</taxon>
    </lineage>
</organism>
<sequence>MNAPRIRYQDVVPYDVPPSLDLLTGPTGGHLELPHSVHWGPSRVVDLDDPSELVWGYQAVVREGTVRQQQELLDAAALVRVWRDLILPVRCRALWEDAFPVLTSNASADVAG</sequence>
<accession>A0ABV4H9D7</accession>
<name>A0ABV4H9D7_9ACTN</name>
<evidence type="ECO:0000313" key="1">
    <source>
        <dbReference type="EMBL" id="MEZ0167045.1"/>
    </source>
</evidence>
<evidence type="ECO:0008006" key="3">
    <source>
        <dbReference type="Google" id="ProtNLM"/>
    </source>
</evidence>
<dbReference type="RefSeq" id="WP_370443252.1">
    <property type="nucleotide sequence ID" value="NZ_JBGFTU010000045.1"/>
</dbReference>
<reference evidence="1 2" key="1">
    <citation type="submission" date="2024-07" db="EMBL/GenBank/DDBJ databases">
        <authorList>
            <person name="Thanompreechachai J."/>
            <person name="Duangmal K."/>
        </authorList>
    </citation>
    <scope>NUCLEOTIDE SEQUENCE [LARGE SCALE GENOMIC DNA]</scope>
    <source>
        <strain evidence="1 2">LSe6-4</strain>
    </source>
</reference>
<comment type="caution">
    <text evidence="1">The sequence shown here is derived from an EMBL/GenBank/DDBJ whole genome shotgun (WGS) entry which is preliminary data.</text>
</comment>
<evidence type="ECO:0000313" key="2">
    <source>
        <dbReference type="Proteomes" id="UP001565927"/>
    </source>
</evidence>